<dbReference type="Pfam" id="PF13554">
    <property type="entry name" value="Phage_tail_terminator_5"/>
    <property type="match status" value="1"/>
</dbReference>
<dbReference type="EMBL" id="BMLT01000021">
    <property type="protein sequence ID" value="GGO89022.1"/>
    <property type="molecule type" value="Genomic_DNA"/>
</dbReference>
<dbReference type="InterPro" id="IPR025395">
    <property type="entry name" value="Phage_tail_terminator-like"/>
</dbReference>
<reference evidence="1 2" key="1">
    <citation type="journal article" date="2014" name="Int. J. Syst. Evol. Microbiol.">
        <title>Complete genome sequence of Corynebacterium casei LMG S-19264T (=DSM 44701T), isolated from a smear-ripened cheese.</title>
        <authorList>
            <consortium name="US DOE Joint Genome Institute (JGI-PGF)"/>
            <person name="Walter F."/>
            <person name="Albersmeier A."/>
            <person name="Kalinowski J."/>
            <person name="Ruckert C."/>
        </authorList>
    </citation>
    <scope>NUCLEOTIDE SEQUENCE [LARGE SCALE GENOMIC DNA]</scope>
    <source>
        <strain evidence="1 2">CGMCC 1.7286</strain>
    </source>
</reference>
<keyword evidence="2" id="KW-1185">Reference proteome</keyword>
<dbReference type="Proteomes" id="UP000599578">
    <property type="component" value="Unassembled WGS sequence"/>
</dbReference>
<organism evidence="1 2">
    <name type="scientific">Marinobacterium nitratireducens</name>
    <dbReference type="NCBI Taxonomy" id="518897"/>
    <lineage>
        <taxon>Bacteria</taxon>
        <taxon>Pseudomonadati</taxon>
        <taxon>Pseudomonadota</taxon>
        <taxon>Gammaproteobacteria</taxon>
        <taxon>Oceanospirillales</taxon>
        <taxon>Oceanospirillaceae</taxon>
        <taxon>Marinobacterium</taxon>
    </lineage>
</organism>
<name>A0A917ZS31_9GAMM</name>
<dbReference type="Gene3D" id="3.30.2000.20">
    <property type="match status" value="1"/>
</dbReference>
<accession>A0A917ZS31</accession>
<proteinExistence type="predicted"/>
<sequence length="119" mass="12591">MQLVSDAAFGVPISWPGVDFTPPNSGHWIEVRLFENDPTSYGLANDAAETDRGILQVSACGRPGKGLVGIDTLADQIKAAFPKGTRVSGSIKVTRKPSSAGDIVEGDRVKIPVSIYYSS</sequence>
<evidence type="ECO:0000313" key="1">
    <source>
        <dbReference type="EMBL" id="GGO89022.1"/>
    </source>
</evidence>
<evidence type="ECO:0000313" key="2">
    <source>
        <dbReference type="Proteomes" id="UP000599578"/>
    </source>
</evidence>
<gene>
    <name evidence="1" type="ORF">GCM10011348_45800</name>
</gene>
<dbReference type="AlphaFoldDB" id="A0A917ZS31"/>
<protein>
    <submittedName>
        <fullName evidence="1">Uncharacterized protein</fullName>
    </submittedName>
</protein>
<comment type="caution">
    <text evidence="1">The sequence shown here is derived from an EMBL/GenBank/DDBJ whole genome shotgun (WGS) entry which is preliminary data.</text>
</comment>